<dbReference type="AlphaFoldDB" id="A0A0E2E5I5"/>
<protein>
    <recommendedName>
        <fullName evidence="3">EF-hand domain-containing protein</fullName>
    </recommendedName>
</protein>
<comment type="caution">
    <text evidence="2">The sequence shown here is derived from an EMBL/GenBank/DDBJ whole genome shotgun (WGS) entry which is preliminary data.</text>
</comment>
<evidence type="ECO:0000256" key="1">
    <source>
        <dbReference type="SAM" id="Phobius"/>
    </source>
</evidence>
<accession>A0A0E2E5I5</accession>
<keyword evidence="1" id="KW-0472">Membrane</keyword>
<feature type="transmembrane region" description="Helical" evidence="1">
    <location>
        <begin position="578"/>
        <end position="600"/>
    </location>
</feature>
<dbReference type="Proteomes" id="UP000011705">
    <property type="component" value="Chromosome"/>
</dbReference>
<dbReference type="RefSeq" id="WP_002683772.1">
    <property type="nucleotide sequence ID" value="NZ_CM001795.1"/>
</dbReference>
<keyword evidence="1" id="KW-1133">Transmembrane helix</keyword>
<feature type="transmembrane region" description="Helical" evidence="1">
    <location>
        <begin position="659"/>
        <end position="680"/>
    </location>
</feature>
<proteinExistence type="predicted"/>
<organism evidence="2">
    <name type="scientific">Treponema denticola H-22</name>
    <dbReference type="NCBI Taxonomy" id="999432"/>
    <lineage>
        <taxon>Bacteria</taxon>
        <taxon>Pseudomonadati</taxon>
        <taxon>Spirochaetota</taxon>
        <taxon>Spirochaetia</taxon>
        <taxon>Spirochaetales</taxon>
        <taxon>Treponemataceae</taxon>
        <taxon>Treponema</taxon>
    </lineage>
</organism>
<evidence type="ECO:0000313" key="2">
    <source>
        <dbReference type="EMBL" id="EMB34134.1"/>
    </source>
</evidence>
<gene>
    <name evidence="2" type="ORF">HMPREF9726_00883</name>
</gene>
<reference evidence="2" key="1">
    <citation type="submission" date="2012-01" db="EMBL/GenBank/DDBJ databases">
        <title>The Genome Sequence of Treponema denticola H-22.</title>
        <authorList>
            <consortium name="The Broad Institute Genome Sequencing Platform"/>
            <person name="Earl A."/>
            <person name="Ward D."/>
            <person name="Feldgarden M."/>
            <person name="Gevers D."/>
            <person name="Blanton J.M."/>
            <person name="Fenno C.J."/>
            <person name="Baranova O.V."/>
            <person name="Mathney J."/>
            <person name="Dewhirst F.E."/>
            <person name="Izard J."/>
            <person name="Young S.K."/>
            <person name="Zeng Q."/>
            <person name="Gargeya S."/>
            <person name="Fitzgerald M."/>
            <person name="Haas B."/>
            <person name="Abouelleil A."/>
            <person name="Alvarado L."/>
            <person name="Arachchi H.M."/>
            <person name="Berlin A."/>
            <person name="Chapman S.B."/>
            <person name="Gearin G."/>
            <person name="Goldberg J."/>
            <person name="Griggs A."/>
            <person name="Gujja S."/>
            <person name="Hansen M."/>
            <person name="Heiman D."/>
            <person name="Howarth C."/>
            <person name="Larimer J."/>
            <person name="Lui A."/>
            <person name="MacDonald P.J.P."/>
            <person name="McCowen C."/>
            <person name="Montmayeur A."/>
            <person name="Murphy C."/>
            <person name="Neiman D."/>
            <person name="Pearson M."/>
            <person name="Priest M."/>
            <person name="Roberts A."/>
            <person name="Saif S."/>
            <person name="Shea T."/>
            <person name="Sisk P."/>
            <person name="Stolte C."/>
            <person name="Sykes S."/>
            <person name="Wortman J."/>
            <person name="Nusbaum C."/>
            <person name="Birren B."/>
        </authorList>
    </citation>
    <scope>NUCLEOTIDE SEQUENCE [LARGE SCALE GENOMIC DNA]</scope>
    <source>
        <strain evidence="2">H-22</strain>
    </source>
</reference>
<dbReference type="HOGENOM" id="CLU_367908_0_0_12"/>
<keyword evidence="1" id="KW-0812">Transmembrane</keyword>
<dbReference type="PATRIC" id="fig|999432.5.peg.918"/>
<name>A0A0E2E5I5_TREDN</name>
<evidence type="ECO:0008006" key="3">
    <source>
        <dbReference type="Google" id="ProtNLM"/>
    </source>
</evidence>
<feature type="transmembrane region" description="Helical" evidence="1">
    <location>
        <begin position="551"/>
        <end position="572"/>
    </location>
</feature>
<sequence>MKKHIWKFARFGGVTQLVFETADDILNLRQLDQKLWTTLAMPTKGIFFNPETAAILDTDADGFIRPPEVLDAVDFLAESLQDVGIIMKDGDTLSLGDIKSTEIAKTAEWALKSQGRTGSIISLADIVNENEIIKSNELGELSDNDSDDLRLKKVLSLYVKENINSTSEAIFDMFTNDRNQCLQNTEDLKAVSAGLETASMLKAVAAFEAVKNKIDDFFVRCKLLTYVNGNNTPLTDYSEIFKNFTAVELDTSSEKLRELPIALPNTEMLLDTQSKINPAWANEIKKLYADAVSPLCGEILVLTENDWKNISQKISDFTTVYSKQAEIKAAKINPQFLETKLNQKDEIVTEINERLTFEKEKQHIQSLKKLLLFRKDFFTLLKNYVSFSNFYTGGETAFQAGVLFFDTRATTLCFELNGDDRHATLDILSGAYLLYCDITRGTAKRKLLALLTNGASDNIVVGRNGLFYDREGNDWNATITKVIANPVSVREAFFSPYKNLARMIEEQIAKKANAANEKSDALVATAADKTVNMPKEAAASLPNKKLDLGTIALIGTAIGGISTLIGSLLQALFGLGLWVPLGLIGLILIISGPSMILAAMKLRKRSIGPILEANGWAINAHAKINIPLGSSLTKLASLPKNARLAHLDPFAEKKKGRNIFIAVLILLLAAAGVFCYFYLIKKTGIYPFNLK</sequence>
<dbReference type="EMBL" id="AGDV01000009">
    <property type="protein sequence ID" value="EMB34134.1"/>
    <property type="molecule type" value="Genomic_DNA"/>
</dbReference>